<accession>A0ABY5E2R3</accession>
<keyword evidence="1" id="KW-0812">Transmembrane</keyword>
<keyword evidence="1" id="KW-1133">Transmembrane helix</keyword>
<dbReference type="Proteomes" id="UP001060012">
    <property type="component" value="Chromosome"/>
</dbReference>
<proteinExistence type="predicted"/>
<feature type="transmembrane region" description="Helical" evidence="1">
    <location>
        <begin position="12"/>
        <end position="30"/>
    </location>
</feature>
<feature type="transmembrane region" description="Helical" evidence="1">
    <location>
        <begin position="36"/>
        <end position="56"/>
    </location>
</feature>
<dbReference type="RefSeq" id="WP_254575606.1">
    <property type="nucleotide sequence ID" value="NZ_CP100595.1"/>
</dbReference>
<name>A0ABY5E2R3_9BACT</name>
<sequence>MKKLFQSKVFQVLAFVLIFIFINIYVIFTFDKDDLFQSFLMVYVSWFMIIILLKFISTSVKIKE</sequence>
<keyword evidence="1" id="KW-0472">Membrane</keyword>
<dbReference type="EMBL" id="CP100595">
    <property type="protein sequence ID" value="UTJ05425.1"/>
    <property type="molecule type" value="Genomic_DNA"/>
</dbReference>
<evidence type="ECO:0000256" key="1">
    <source>
        <dbReference type="SAM" id="Phobius"/>
    </source>
</evidence>
<evidence type="ECO:0000313" key="3">
    <source>
        <dbReference type="Proteomes" id="UP001060012"/>
    </source>
</evidence>
<evidence type="ECO:0000313" key="2">
    <source>
        <dbReference type="EMBL" id="UTJ05425.1"/>
    </source>
</evidence>
<protein>
    <submittedName>
        <fullName evidence="2">Uncharacterized protein</fullName>
    </submittedName>
</protein>
<reference evidence="2" key="1">
    <citation type="submission" date="2022-07" db="EMBL/GenBank/DDBJ databases">
        <title>Arcobacter roscoffensis sp. nov., a marine bacterium isolated from coastal seawater collected from Roscoff, France.</title>
        <authorList>
            <person name="Pascual J."/>
            <person name="Lepeaux C."/>
            <person name="Methner A."/>
            <person name="Overmann J."/>
        </authorList>
    </citation>
    <scope>NUCLEOTIDE SEQUENCE</scope>
    <source>
        <strain evidence="2">ARW1-2F2</strain>
    </source>
</reference>
<keyword evidence="3" id="KW-1185">Reference proteome</keyword>
<gene>
    <name evidence="2" type="ORF">NJU99_09110</name>
</gene>
<organism evidence="2 3">
    <name type="scientific">Arcobacter roscoffensis</name>
    <dbReference type="NCBI Taxonomy" id="2961520"/>
    <lineage>
        <taxon>Bacteria</taxon>
        <taxon>Pseudomonadati</taxon>
        <taxon>Campylobacterota</taxon>
        <taxon>Epsilonproteobacteria</taxon>
        <taxon>Campylobacterales</taxon>
        <taxon>Arcobacteraceae</taxon>
        <taxon>Arcobacter</taxon>
    </lineage>
</organism>